<evidence type="ECO:0000256" key="1">
    <source>
        <dbReference type="ARBA" id="ARBA00005474"/>
    </source>
</evidence>
<evidence type="ECO:0000313" key="6">
    <source>
        <dbReference type="Proteomes" id="UP000824469"/>
    </source>
</evidence>
<evidence type="ECO:0000313" key="5">
    <source>
        <dbReference type="EMBL" id="KAH9310356.1"/>
    </source>
</evidence>
<sequence>MSCNGCRVLRKGCSDSCTLRPCLDWITTAEAQANATLFLAKFYGRSGLMKLLNSGPHHLRPIVFRSLLYEACGRMVNPIHGSLGLHLSGNWHVCQAAVESVLKGHLLQMHEEPLDSTADIKPSPSQLIDSTFTENPLKPKNRDRFKRSVHRKSRTHVNKLNVTSDYQGCTLKRHTSSLKEFESMFQIVQEDMSKAEANCEPEETQREEMEEMFFRNISDMETFSDDSHSNSEEFDEKGVQLELKLGSPVSHETVQHPHHFIPCNSHWSSISS</sequence>
<dbReference type="EMBL" id="JAHRHJ020000006">
    <property type="protein sequence ID" value="KAH9310356.1"/>
    <property type="molecule type" value="Genomic_DNA"/>
</dbReference>
<comment type="similarity">
    <text evidence="1">Belongs to the LOB domain-containing protein family.</text>
</comment>
<accession>A0AA38KYU2</accession>
<protein>
    <recommendedName>
        <fullName evidence="4">LOB domain-containing protein</fullName>
    </recommendedName>
</protein>
<comment type="caution">
    <text evidence="5">The sequence shown here is derived from an EMBL/GenBank/DDBJ whole genome shotgun (WGS) entry which is preliminary data.</text>
</comment>
<name>A0AA38KYU2_TAXCH</name>
<dbReference type="GO" id="GO:0010468">
    <property type="term" value="P:regulation of gene expression"/>
    <property type="evidence" value="ECO:0007669"/>
    <property type="project" value="TreeGrafter"/>
</dbReference>
<dbReference type="PANTHER" id="PTHR31304:SF73">
    <property type="entry name" value="OS01G0511000 PROTEIN"/>
    <property type="match status" value="1"/>
</dbReference>
<evidence type="ECO:0000256" key="2">
    <source>
        <dbReference type="SAM" id="Coils"/>
    </source>
</evidence>
<feature type="non-terminal residue" evidence="5">
    <location>
        <position position="272"/>
    </location>
</feature>
<feature type="compositionally biased region" description="Basic residues" evidence="3">
    <location>
        <begin position="139"/>
        <end position="153"/>
    </location>
</feature>
<feature type="coiled-coil region" evidence="2">
    <location>
        <begin position="178"/>
        <end position="212"/>
    </location>
</feature>
<feature type="region of interest" description="Disordered" evidence="3">
    <location>
        <begin position="130"/>
        <end position="153"/>
    </location>
</feature>
<dbReference type="AlphaFoldDB" id="A0AA38KYU2"/>
<proteinExistence type="inferred from homology"/>
<evidence type="ECO:0000259" key="4">
    <source>
        <dbReference type="PROSITE" id="PS50891"/>
    </source>
</evidence>
<reference evidence="5 6" key="1">
    <citation type="journal article" date="2021" name="Nat. Plants">
        <title>The Taxus genome provides insights into paclitaxel biosynthesis.</title>
        <authorList>
            <person name="Xiong X."/>
            <person name="Gou J."/>
            <person name="Liao Q."/>
            <person name="Li Y."/>
            <person name="Zhou Q."/>
            <person name="Bi G."/>
            <person name="Li C."/>
            <person name="Du R."/>
            <person name="Wang X."/>
            <person name="Sun T."/>
            <person name="Guo L."/>
            <person name="Liang H."/>
            <person name="Lu P."/>
            <person name="Wu Y."/>
            <person name="Zhang Z."/>
            <person name="Ro D.K."/>
            <person name="Shang Y."/>
            <person name="Huang S."/>
            <person name="Yan J."/>
        </authorList>
    </citation>
    <scope>NUCLEOTIDE SEQUENCE [LARGE SCALE GENOMIC DNA]</scope>
    <source>
        <strain evidence="5">Ta-2019</strain>
    </source>
</reference>
<gene>
    <name evidence="5" type="ORF">KI387_025391</name>
</gene>
<dbReference type="Proteomes" id="UP000824469">
    <property type="component" value="Unassembled WGS sequence"/>
</dbReference>
<dbReference type="PROSITE" id="PS50891">
    <property type="entry name" value="LOB"/>
    <property type="match status" value="1"/>
</dbReference>
<dbReference type="InterPro" id="IPR004883">
    <property type="entry name" value="LOB"/>
</dbReference>
<evidence type="ECO:0000256" key="3">
    <source>
        <dbReference type="SAM" id="MobiDB-lite"/>
    </source>
</evidence>
<organism evidence="5 6">
    <name type="scientific">Taxus chinensis</name>
    <name type="common">Chinese yew</name>
    <name type="synonym">Taxus wallichiana var. chinensis</name>
    <dbReference type="NCBI Taxonomy" id="29808"/>
    <lineage>
        <taxon>Eukaryota</taxon>
        <taxon>Viridiplantae</taxon>
        <taxon>Streptophyta</taxon>
        <taxon>Embryophyta</taxon>
        <taxon>Tracheophyta</taxon>
        <taxon>Spermatophyta</taxon>
        <taxon>Pinopsida</taxon>
        <taxon>Pinidae</taxon>
        <taxon>Conifers II</taxon>
        <taxon>Cupressales</taxon>
        <taxon>Taxaceae</taxon>
        <taxon>Taxus</taxon>
    </lineage>
</organism>
<feature type="domain" description="LOB" evidence="4">
    <location>
        <begin position="1"/>
        <end position="107"/>
    </location>
</feature>
<keyword evidence="2" id="KW-0175">Coiled coil</keyword>
<keyword evidence="6" id="KW-1185">Reference proteome</keyword>
<dbReference type="PANTHER" id="PTHR31304">
    <property type="entry name" value="LOB DOMAIN-CONTAINING PROTEIN 38"/>
    <property type="match status" value="1"/>
</dbReference>
<dbReference type="Pfam" id="PF03195">
    <property type="entry name" value="LOB"/>
    <property type="match status" value="1"/>
</dbReference>